<reference evidence="2" key="2">
    <citation type="journal article" date="2017" name="Plant Physiol. Biochem.">
        <title>Differential oxidative and antioxidative response of duckweed Lemna minor toward plant growth promoting/inhibiting bacteria.</title>
        <authorList>
            <person name="Ishizawa H."/>
            <person name="Kuroda M."/>
            <person name="Morikawa M."/>
            <person name="Ike M."/>
        </authorList>
    </citation>
    <scope>NUCLEOTIDE SEQUENCE [LARGE SCALE GENOMIC DNA]</scope>
    <source>
        <strain evidence="2">M6</strain>
    </source>
</reference>
<dbReference type="OrthoDB" id="7172996at2"/>
<protein>
    <submittedName>
        <fullName evidence="1">Uncharacterized protein</fullName>
    </submittedName>
</protein>
<name>A0A3G9G5P5_9CAUL</name>
<gene>
    <name evidence="1" type="ORF">EM6_0126</name>
</gene>
<sequence length="130" mass="14421">MTLNPFSDNWSDRLRIAADVLKDVTPDELRVDQPFYDELTLVLTEYRLSDAAFAAAAPQVPNPPDWAQLSAAVHGSTPNALLLHIHGWLAQARWIDTPLVRVHAQGLLEPALRRLAAHVSDLDITPVKDD</sequence>
<dbReference type="EMBL" id="AP018827">
    <property type="protein sequence ID" value="BBF79558.1"/>
    <property type="molecule type" value="Genomic_DNA"/>
</dbReference>
<dbReference type="AlphaFoldDB" id="A0A3G9G5P5"/>
<accession>A0A3G9G5P5</accession>
<proteinExistence type="predicted"/>
<dbReference type="Proteomes" id="UP000278756">
    <property type="component" value="Chromosome 1"/>
</dbReference>
<evidence type="ECO:0000313" key="2">
    <source>
        <dbReference type="Proteomes" id="UP000278756"/>
    </source>
</evidence>
<reference evidence="2" key="1">
    <citation type="journal article" date="2017" name="Biotechnol. Biofuels">
        <title>Evaluation of environmental bacterial communities as a factor affecting the growth of duckweed Lemna minor.</title>
        <authorList>
            <person name="Ishizawa H."/>
            <person name="Kuroda M."/>
            <person name="Morikawa M."/>
            <person name="Ike M."/>
        </authorList>
    </citation>
    <scope>NUCLEOTIDE SEQUENCE [LARGE SCALE GENOMIC DNA]</scope>
    <source>
        <strain evidence="2">M6</strain>
    </source>
</reference>
<dbReference type="RefSeq" id="WP_126419557.1">
    <property type="nucleotide sequence ID" value="NZ_AP018827.1"/>
</dbReference>
<evidence type="ECO:0000313" key="1">
    <source>
        <dbReference type="EMBL" id="BBF79558.1"/>
    </source>
</evidence>
<organism evidence="1 2">
    <name type="scientific">Asticcacaulis excentricus</name>
    <dbReference type="NCBI Taxonomy" id="78587"/>
    <lineage>
        <taxon>Bacteria</taxon>
        <taxon>Pseudomonadati</taxon>
        <taxon>Pseudomonadota</taxon>
        <taxon>Alphaproteobacteria</taxon>
        <taxon>Caulobacterales</taxon>
        <taxon>Caulobacteraceae</taxon>
        <taxon>Asticcacaulis</taxon>
    </lineage>
</organism>